<dbReference type="RefSeq" id="WP_259537850.1">
    <property type="nucleotide sequence ID" value="NZ_JANLCJ010000001.1"/>
</dbReference>
<dbReference type="Proteomes" id="UP001165586">
    <property type="component" value="Unassembled WGS sequence"/>
</dbReference>
<gene>
    <name evidence="2" type="ORF">N1032_05035</name>
</gene>
<feature type="signal peptide" evidence="1">
    <location>
        <begin position="1"/>
        <end position="26"/>
    </location>
</feature>
<proteinExistence type="predicted"/>
<feature type="chain" id="PRO_5047450940" description="Lipoprotein" evidence="1">
    <location>
        <begin position="27"/>
        <end position="150"/>
    </location>
</feature>
<name>A0ABT2GYQ7_9MICO</name>
<evidence type="ECO:0000313" key="2">
    <source>
        <dbReference type="EMBL" id="MCS5733104.1"/>
    </source>
</evidence>
<reference evidence="2" key="1">
    <citation type="submission" date="2022-08" db="EMBL/GenBank/DDBJ databases">
        <authorList>
            <person name="Deng Y."/>
            <person name="Han X.-F."/>
            <person name="Zhang Y.-Q."/>
        </authorList>
    </citation>
    <scope>NUCLEOTIDE SEQUENCE</scope>
    <source>
        <strain evidence="2">CPCC 203386</strain>
    </source>
</reference>
<dbReference type="PROSITE" id="PS51257">
    <property type="entry name" value="PROKAR_LIPOPROTEIN"/>
    <property type="match status" value="1"/>
</dbReference>
<evidence type="ECO:0000256" key="1">
    <source>
        <dbReference type="SAM" id="SignalP"/>
    </source>
</evidence>
<dbReference type="EMBL" id="JANLCJ010000001">
    <property type="protein sequence ID" value="MCS5733104.1"/>
    <property type="molecule type" value="Genomic_DNA"/>
</dbReference>
<evidence type="ECO:0008006" key="4">
    <source>
        <dbReference type="Google" id="ProtNLM"/>
    </source>
</evidence>
<organism evidence="2 3">
    <name type="scientific">Herbiconiux daphne</name>
    <dbReference type="NCBI Taxonomy" id="2970914"/>
    <lineage>
        <taxon>Bacteria</taxon>
        <taxon>Bacillati</taxon>
        <taxon>Actinomycetota</taxon>
        <taxon>Actinomycetes</taxon>
        <taxon>Micrococcales</taxon>
        <taxon>Microbacteriaceae</taxon>
        <taxon>Herbiconiux</taxon>
    </lineage>
</organism>
<protein>
    <recommendedName>
        <fullName evidence="4">Lipoprotein</fullName>
    </recommendedName>
</protein>
<sequence>MKLRVILTSLALVALAGGATGCAADAAGSSGPSSAGAEVEAMKIVCRDLTPGALTALQQGLDAGVTIDSVSATPASETSWFVVAALGADRTTAAWFTTDDPSTADAATYQAVDATAVDVSAFGQVEGLDAEAAGLDHARQCQTGSSEVGP</sequence>
<accession>A0ABT2GYQ7</accession>
<keyword evidence="1" id="KW-0732">Signal</keyword>
<keyword evidence="3" id="KW-1185">Reference proteome</keyword>
<evidence type="ECO:0000313" key="3">
    <source>
        <dbReference type="Proteomes" id="UP001165586"/>
    </source>
</evidence>
<comment type="caution">
    <text evidence="2">The sequence shown here is derived from an EMBL/GenBank/DDBJ whole genome shotgun (WGS) entry which is preliminary data.</text>
</comment>